<dbReference type="GO" id="GO:0008270">
    <property type="term" value="F:zinc ion binding"/>
    <property type="evidence" value="ECO:0007669"/>
    <property type="project" value="UniProtKB-KW"/>
</dbReference>
<dbReference type="Pfam" id="PF20645">
    <property type="entry name" value="Rrn7_cyclin_C"/>
    <property type="match status" value="1"/>
</dbReference>
<evidence type="ECO:0000256" key="6">
    <source>
        <dbReference type="ARBA" id="ARBA00023015"/>
    </source>
</evidence>
<comment type="caution">
    <text evidence="13">The sequence shown here is derived from an EMBL/GenBank/DDBJ whole genome shotgun (WGS) entry which is preliminary data.</text>
</comment>
<organism evidence="13 14">
    <name type="scientific">Lentinula raphanica</name>
    <dbReference type="NCBI Taxonomy" id="153919"/>
    <lineage>
        <taxon>Eukaryota</taxon>
        <taxon>Fungi</taxon>
        <taxon>Dikarya</taxon>
        <taxon>Basidiomycota</taxon>
        <taxon>Agaricomycotina</taxon>
        <taxon>Agaricomycetes</taxon>
        <taxon>Agaricomycetidae</taxon>
        <taxon>Agaricales</taxon>
        <taxon>Marasmiineae</taxon>
        <taxon>Omphalotaceae</taxon>
        <taxon>Lentinula</taxon>
    </lineage>
</organism>
<feature type="compositionally biased region" description="Acidic residues" evidence="10">
    <location>
        <begin position="227"/>
        <end position="238"/>
    </location>
</feature>
<evidence type="ECO:0000256" key="3">
    <source>
        <dbReference type="ARBA" id="ARBA00022723"/>
    </source>
</evidence>
<keyword evidence="5" id="KW-0862">Zinc</keyword>
<accession>A0AA38UIV7</accession>
<feature type="compositionally biased region" description="Basic and acidic residues" evidence="10">
    <location>
        <begin position="239"/>
        <end position="254"/>
    </location>
</feature>
<keyword evidence="7" id="KW-0238">DNA-binding</keyword>
<dbReference type="PANTHER" id="PTHR31576:SF2">
    <property type="entry name" value="TATA BOX-BINDING PROTEIN-ASSOCIATED FACTOR RNA POLYMERASE I SUBUNIT B"/>
    <property type="match status" value="1"/>
</dbReference>
<comment type="subcellular location">
    <subcellularLocation>
        <location evidence="1">Nucleus</location>
        <location evidence="1">Nucleolus</location>
    </subcellularLocation>
</comment>
<dbReference type="InterPro" id="IPR048540">
    <property type="entry name" value="Rrn7_cyclin_N"/>
</dbReference>
<dbReference type="InterPro" id="IPR033599">
    <property type="entry name" value="TAF1B/Rrn7"/>
</dbReference>
<feature type="domain" description="Rrn7/TAF1B C-terminal cyclin" evidence="12">
    <location>
        <begin position="331"/>
        <end position="468"/>
    </location>
</feature>
<reference evidence="13" key="1">
    <citation type="submission" date="2022-08" db="EMBL/GenBank/DDBJ databases">
        <authorList>
            <consortium name="DOE Joint Genome Institute"/>
            <person name="Min B."/>
            <person name="Riley R."/>
            <person name="Sierra-Patev S."/>
            <person name="Naranjo-Ortiz M."/>
            <person name="Looney B."/>
            <person name="Konkel Z."/>
            <person name="Slot J.C."/>
            <person name="Sakamoto Y."/>
            <person name="Steenwyk J.L."/>
            <person name="Rokas A."/>
            <person name="Carro J."/>
            <person name="Camarero S."/>
            <person name="Ferreira P."/>
            <person name="Molpeceres G."/>
            <person name="Ruiz-Duenas F.J."/>
            <person name="Serrano A."/>
            <person name="Henrissat B."/>
            <person name="Drula E."/>
            <person name="Hughes K.W."/>
            <person name="Mata J.L."/>
            <person name="Ishikawa N.K."/>
            <person name="Vargas-Isla R."/>
            <person name="Ushijima S."/>
            <person name="Smith C.A."/>
            <person name="Ahrendt S."/>
            <person name="Andreopoulos W."/>
            <person name="He G."/>
            <person name="Labutti K."/>
            <person name="Lipzen A."/>
            <person name="Ng V."/>
            <person name="Sandor L."/>
            <person name="Barry K."/>
            <person name="Martinez A.T."/>
            <person name="Xiao Y."/>
            <person name="Gibbons J.G."/>
            <person name="Terashima K."/>
            <person name="Hibbett D.S."/>
            <person name="Grigoriev I.V."/>
        </authorList>
    </citation>
    <scope>NUCLEOTIDE SEQUENCE</scope>
    <source>
        <strain evidence="13">TFB9207</strain>
    </source>
</reference>
<keyword evidence="8" id="KW-0804">Transcription</keyword>
<dbReference type="GO" id="GO:0042790">
    <property type="term" value="P:nucleolar large rRNA transcription by RNA polymerase I"/>
    <property type="evidence" value="ECO:0007669"/>
    <property type="project" value="TreeGrafter"/>
</dbReference>
<dbReference type="Proteomes" id="UP001163846">
    <property type="component" value="Unassembled WGS sequence"/>
</dbReference>
<feature type="region of interest" description="Disordered" evidence="10">
    <location>
        <begin position="130"/>
        <end position="258"/>
    </location>
</feature>
<feature type="compositionally biased region" description="Low complexity" evidence="10">
    <location>
        <begin position="167"/>
        <end position="182"/>
    </location>
</feature>
<gene>
    <name evidence="13" type="ORF">F5878DRAFT_605078</name>
</gene>
<feature type="domain" description="Rrn7/TAF1B N-terminal cyclin" evidence="11">
    <location>
        <begin position="225"/>
        <end position="306"/>
    </location>
</feature>
<evidence type="ECO:0000256" key="5">
    <source>
        <dbReference type="ARBA" id="ARBA00022833"/>
    </source>
</evidence>
<evidence type="ECO:0000256" key="7">
    <source>
        <dbReference type="ARBA" id="ARBA00023125"/>
    </source>
</evidence>
<keyword evidence="6" id="KW-0805">Transcription regulation</keyword>
<proteinExistence type="inferred from homology"/>
<keyword evidence="3" id="KW-0479">Metal-binding</keyword>
<evidence type="ECO:0000313" key="14">
    <source>
        <dbReference type="Proteomes" id="UP001163846"/>
    </source>
</evidence>
<keyword evidence="14" id="KW-1185">Reference proteome</keyword>
<protein>
    <recommendedName>
        <fullName evidence="15">RRN7-type domain-containing protein</fullName>
    </recommendedName>
</protein>
<dbReference type="AlphaFoldDB" id="A0AA38UIV7"/>
<evidence type="ECO:0000256" key="8">
    <source>
        <dbReference type="ARBA" id="ARBA00023163"/>
    </source>
</evidence>
<dbReference type="InterPro" id="IPR048538">
    <property type="entry name" value="Rrn7_cyclin_C"/>
</dbReference>
<evidence type="ECO:0000256" key="10">
    <source>
        <dbReference type="SAM" id="MobiDB-lite"/>
    </source>
</evidence>
<evidence type="ECO:0000259" key="11">
    <source>
        <dbReference type="Pfam" id="PF20644"/>
    </source>
</evidence>
<evidence type="ECO:0000313" key="13">
    <source>
        <dbReference type="EMBL" id="KAJ3843402.1"/>
    </source>
</evidence>
<dbReference type="PANTHER" id="PTHR31576">
    <property type="entry name" value="TATA BOX-BINDING PROTEIN-ASSOCIATED FACTOR RNA POLYMERASE I SUBUNIT B"/>
    <property type="match status" value="1"/>
</dbReference>
<dbReference type="Pfam" id="PF20644">
    <property type="entry name" value="Rrn7_cyclin_N"/>
    <property type="match status" value="1"/>
</dbReference>
<keyword evidence="9" id="KW-0539">Nucleus</keyword>
<dbReference type="GO" id="GO:0001164">
    <property type="term" value="F:RNA polymerase I core promoter sequence-specific DNA binding"/>
    <property type="evidence" value="ECO:0007669"/>
    <property type="project" value="InterPro"/>
</dbReference>
<dbReference type="GO" id="GO:0070860">
    <property type="term" value="C:RNA polymerase I core factor complex"/>
    <property type="evidence" value="ECO:0007669"/>
    <property type="project" value="InterPro"/>
</dbReference>
<evidence type="ECO:0000256" key="4">
    <source>
        <dbReference type="ARBA" id="ARBA00022771"/>
    </source>
</evidence>
<dbReference type="EMBL" id="MU805977">
    <property type="protein sequence ID" value="KAJ3843402.1"/>
    <property type="molecule type" value="Genomic_DNA"/>
</dbReference>
<comment type="similarity">
    <text evidence="2">Belongs to the RRN7/TAF1B family.</text>
</comment>
<evidence type="ECO:0000256" key="9">
    <source>
        <dbReference type="ARBA" id="ARBA00023242"/>
    </source>
</evidence>
<evidence type="ECO:0000259" key="12">
    <source>
        <dbReference type="Pfam" id="PF20645"/>
    </source>
</evidence>
<name>A0AA38UIV7_9AGAR</name>
<sequence>MVLRPRCAICGSKQWHKEPSSGFIVCSEGHILQNYRNETNEAEDVGNHMMRKRTLKSNRKKKEKKSNANPKLYHGARGRYLYFQCQQLILRKQISALMTLWELPKEFEMLCRDIWALHLSLLQDPPPSEPFFDVHPNSSIPKPEEKSRSDSRSKTSYQPRSTPGTRPNSPLPSDSPSSASSSEQDDPGDAKEPDDSDSGGNRVRQRRREEEHSEDSELDALMRDLSESDVDDDDELGDGESKRQLKGEAGEQRQRRGHNAYESPVNNLAVLVVACWTLRIPVLYNDILRHVELYELPYLDPVRLLPMEMISHLTKHNIQALSPAHAPKVLTLHARTSRLAKQLYNSYRISTPETNVAPLLWRIVQGMGGTPTLYAMTKRLSQRLSLPLTLHQVLAPKIEQIRPRDPQTHNLDNAPVEASLLAAVLVVLKMVYGLDGEQRLPQDSDDPAFALPRIEDYLATLKQIVNVDLRREAIFNSEKPIFMDSADDEMLDDYIAFCERILVRADEDTLQGQEQMLANYFPPSLGSSKAMNTIIGENSPSAKNALRRGPAVQGPSNTIMAPGEKHTIFHARDIFGGLPEEYEMVVKRGSSVVGVPEEYINELVEKYERRKLWKKTEI</sequence>
<evidence type="ECO:0000256" key="1">
    <source>
        <dbReference type="ARBA" id="ARBA00004604"/>
    </source>
</evidence>
<feature type="compositionally biased region" description="Polar residues" evidence="10">
    <location>
        <begin position="154"/>
        <end position="166"/>
    </location>
</feature>
<keyword evidence="4" id="KW-0863">Zinc-finger</keyword>
<evidence type="ECO:0008006" key="15">
    <source>
        <dbReference type="Google" id="ProtNLM"/>
    </source>
</evidence>
<feature type="compositionally biased region" description="Basic and acidic residues" evidence="10">
    <location>
        <begin position="142"/>
        <end position="153"/>
    </location>
</feature>
<evidence type="ECO:0000256" key="2">
    <source>
        <dbReference type="ARBA" id="ARBA00006899"/>
    </source>
</evidence>